<dbReference type="SUPFAM" id="SSF58113">
    <property type="entry name" value="Apolipoprotein A-I"/>
    <property type="match status" value="1"/>
</dbReference>
<feature type="compositionally biased region" description="Basic and acidic residues" evidence="2">
    <location>
        <begin position="92"/>
        <end position="104"/>
    </location>
</feature>
<feature type="region of interest" description="Disordered" evidence="2">
    <location>
        <begin position="581"/>
        <end position="614"/>
    </location>
</feature>
<dbReference type="GO" id="GO:0032982">
    <property type="term" value="C:myosin filament"/>
    <property type="evidence" value="ECO:0007669"/>
    <property type="project" value="TreeGrafter"/>
</dbReference>
<dbReference type="STRING" id="113540.ENSSFOP00015017177"/>
<evidence type="ECO:0000256" key="1">
    <source>
        <dbReference type="SAM" id="Coils"/>
    </source>
</evidence>
<dbReference type="GO" id="GO:0016460">
    <property type="term" value="C:myosin II complex"/>
    <property type="evidence" value="ECO:0007669"/>
    <property type="project" value="TreeGrafter"/>
</dbReference>
<name>A0A0P7W9Q8_SCLFO</name>
<dbReference type="GO" id="GO:0000146">
    <property type="term" value="F:microfilament motor activity"/>
    <property type="evidence" value="ECO:0007669"/>
    <property type="project" value="TreeGrafter"/>
</dbReference>
<gene>
    <name evidence="3" type="ORF">Z043_122361</name>
</gene>
<organism evidence="3 4">
    <name type="scientific">Scleropages formosus</name>
    <name type="common">Asian bonytongue</name>
    <name type="synonym">Osteoglossum formosum</name>
    <dbReference type="NCBI Taxonomy" id="113540"/>
    <lineage>
        <taxon>Eukaryota</taxon>
        <taxon>Metazoa</taxon>
        <taxon>Chordata</taxon>
        <taxon>Craniata</taxon>
        <taxon>Vertebrata</taxon>
        <taxon>Euteleostomi</taxon>
        <taxon>Actinopterygii</taxon>
        <taxon>Neopterygii</taxon>
        <taxon>Teleostei</taxon>
        <taxon>Osteoglossocephala</taxon>
        <taxon>Osteoglossomorpha</taxon>
        <taxon>Osteoglossiformes</taxon>
        <taxon>Osteoglossidae</taxon>
        <taxon>Scleropages</taxon>
    </lineage>
</organism>
<dbReference type="EMBL" id="JARO02011727">
    <property type="protein sequence ID" value="KPP59692.1"/>
    <property type="molecule type" value="Genomic_DNA"/>
</dbReference>
<dbReference type="GO" id="GO:0051015">
    <property type="term" value="F:actin filament binding"/>
    <property type="evidence" value="ECO:0007669"/>
    <property type="project" value="TreeGrafter"/>
</dbReference>
<comment type="caution">
    <text evidence="3">The sequence shown here is derived from an EMBL/GenBank/DDBJ whole genome shotgun (WGS) entry which is preliminary data.</text>
</comment>
<dbReference type="PANTHER" id="PTHR45615">
    <property type="entry name" value="MYOSIN HEAVY CHAIN, NON-MUSCLE"/>
    <property type="match status" value="1"/>
</dbReference>
<reference evidence="3 4" key="1">
    <citation type="submission" date="2015-08" db="EMBL/GenBank/DDBJ databases">
        <title>The genome of the Asian arowana (Scleropages formosus).</title>
        <authorList>
            <person name="Tan M.H."/>
            <person name="Gan H.M."/>
            <person name="Croft L.J."/>
            <person name="Austin C.M."/>
        </authorList>
    </citation>
    <scope>NUCLEOTIDE SEQUENCE [LARGE SCALE GENOMIC DNA]</scope>
    <source>
        <strain evidence="3">Aro1</strain>
    </source>
</reference>
<feature type="coiled-coil region" evidence="1">
    <location>
        <begin position="283"/>
        <end position="317"/>
    </location>
</feature>
<dbReference type="AlphaFoldDB" id="A0A0P7W9Q8"/>
<evidence type="ECO:0000256" key="2">
    <source>
        <dbReference type="SAM" id="MobiDB-lite"/>
    </source>
</evidence>
<sequence length="820" mass="92542">MFCDACVQMAALQRGSGEVLKQSLGERDLKIASLRAQLEKLKRDSGASAGTVQPVAVGSRPRPSAACRWNSAPCVSLCRRPGDQLAEGPVHAGEEGSRSGRRGGEVAAGHAAQGCAAGKHDQQGVPVVSPPSPGSTTHTALSRRAIDVQNRSRRCTLLWRREVKESAKVQEELRAREKDVEVLQKRLEELQQTRIQMQTALVQRATERDALKVALDVERKEKASLGAELDETRRKEQEAITQLKQSQEWVERLSSQIIQAVSRTPGGSPFQGTLSDQQMVQQMTEIIREGEALRNKVKELQEELEEAAAQRDSRIAEEHTLKNLMEEGNVCYTWRSARLREALSVPALHREVTALKALRVPAALAWVHATTVGMLDCQLTQVEEATRALLHAGIDVSNSEEYPAGISGGIQALCERQQQCEDDLRALQEELQASQKTQIQSKEKHAKELQEHLESIKEEHAKELQERLESLKEDHSKELQERLESLKKDHAKELQEHLESLKEDHAKELQERLESLKEDHAKELQEHLESLKEDHAKELQEHLASLKEELEKQEQQKLEAQKEEEVRLKLQLEEMREKLESAQTAEATLREQVRTQEAEQEARLAEAEQKGAESERKCWMSLEEEYREQVRQHAHTIVAMEEKIVELRQSLGDNDKERDGLREQLRDVEEKLKQGEAEKATEVQALEQKITALRDALAEARKEADDRGEVIAALSRDLSTANARLSDNAEVSEQQKTELEQQRALVVQQKVHLGTLTQKLGQMSRLVDQKGAELQRAREELRLCREAQQDRVGRERQEGLDPKRTCAECQATAQSVTSST</sequence>
<feature type="region of interest" description="Disordered" evidence="2">
    <location>
        <begin position="85"/>
        <end position="145"/>
    </location>
</feature>
<accession>A0A0P7W9Q8</accession>
<feature type="compositionally biased region" description="Basic and acidic residues" evidence="2">
    <location>
        <begin position="588"/>
        <end position="614"/>
    </location>
</feature>
<feature type="compositionally biased region" description="Low complexity" evidence="2">
    <location>
        <begin position="105"/>
        <end position="117"/>
    </location>
</feature>
<feature type="coiled-coil region" evidence="1">
    <location>
        <begin position="651"/>
        <end position="787"/>
    </location>
</feature>
<proteinExistence type="predicted"/>
<dbReference type="Proteomes" id="UP000034805">
    <property type="component" value="Unassembled WGS sequence"/>
</dbReference>
<evidence type="ECO:0000313" key="4">
    <source>
        <dbReference type="Proteomes" id="UP000034805"/>
    </source>
</evidence>
<dbReference type="GO" id="GO:0005737">
    <property type="term" value="C:cytoplasm"/>
    <property type="evidence" value="ECO:0007669"/>
    <property type="project" value="TreeGrafter"/>
</dbReference>
<protein>
    <submittedName>
        <fullName evidence="3">Uncharacterized protein</fullName>
    </submittedName>
</protein>
<evidence type="ECO:0000313" key="3">
    <source>
        <dbReference type="EMBL" id="KPP59692.1"/>
    </source>
</evidence>
<dbReference type="PANTHER" id="PTHR45615:SF40">
    <property type="entry name" value="MYOSIN HEAVY CHAIN, NON-MUSCLE"/>
    <property type="match status" value="1"/>
</dbReference>
<keyword evidence="1" id="KW-0175">Coiled coil</keyword>
<feature type="coiled-coil region" evidence="1">
    <location>
        <begin position="166"/>
        <end position="235"/>
    </location>
</feature>